<evidence type="ECO:0000313" key="2">
    <source>
        <dbReference type="Proteomes" id="UP001500467"/>
    </source>
</evidence>
<comment type="caution">
    <text evidence="1">The sequence shown here is derived from an EMBL/GenBank/DDBJ whole genome shotgun (WGS) entry which is preliminary data.</text>
</comment>
<proteinExistence type="predicted"/>
<keyword evidence="2" id="KW-1185">Reference proteome</keyword>
<reference evidence="1 2" key="1">
    <citation type="journal article" date="2019" name="Int. J. Syst. Evol. Microbiol.">
        <title>The Global Catalogue of Microorganisms (GCM) 10K type strain sequencing project: providing services to taxonomists for standard genome sequencing and annotation.</title>
        <authorList>
            <consortium name="The Broad Institute Genomics Platform"/>
            <consortium name="The Broad Institute Genome Sequencing Center for Infectious Disease"/>
            <person name="Wu L."/>
            <person name="Ma J."/>
        </authorList>
    </citation>
    <scope>NUCLEOTIDE SEQUENCE [LARGE SCALE GENOMIC DNA]</scope>
    <source>
        <strain evidence="1 2">JCM 13022</strain>
    </source>
</reference>
<dbReference type="EMBL" id="BAAALM010000007">
    <property type="protein sequence ID" value="GAA1203107.1"/>
    <property type="molecule type" value="Genomic_DNA"/>
</dbReference>
<evidence type="ECO:0000313" key="1">
    <source>
        <dbReference type="EMBL" id="GAA1203107.1"/>
    </source>
</evidence>
<protein>
    <submittedName>
        <fullName evidence="1">Uncharacterized protein</fullName>
    </submittedName>
</protein>
<gene>
    <name evidence="1" type="ORF">GCM10009675_20650</name>
</gene>
<name>A0ABN1VB38_9PSEU</name>
<organism evidence="1 2">
    <name type="scientific">Prauserella alba</name>
    <dbReference type="NCBI Taxonomy" id="176898"/>
    <lineage>
        <taxon>Bacteria</taxon>
        <taxon>Bacillati</taxon>
        <taxon>Actinomycetota</taxon>
        <taxon>Actinomycetes</taxon>
        <taxon>Pseudonocardiales</taxon>
        <taxon>Pseudonocardiaceae</taxon>
        <taxon>Prauserella</taxon>
    </lineage>
</organism>
<accession>A0ABN1VB38</accession>
<sequence length="68" mass="7164">MPPIFSSPIRAPDAYSPIVIRPTSVSDSTCPSGVPSGRVTSKRGLVADCARRARAMWKYGAPEASISS</sequence>
<dbReference type="Proteomes" id="UP001500467">
    <property type="component" value="Unassembled WGS sequence"/>
</dbReference>